<evidence type="ECO:0000313" key="1">
    <source>
        <dbReference type="EMBL" id="SDX84038.1"/>
    </source>
</evidence>
<dbReference type="AlphaFoldDB" id="A0A1H3F149"/>
<protein>
    <recommendedName>
        <fullName evidence="3">AhpC/TSA family protein</fullName>
    </recommendedName>
</protein>
<dbReference type="Proteomes" id="UP000198921">
    <property type="component" value="Unassembled WGS sequence"/>
</dbReference>
<reference evidence="2" key="1">
    <citation type="submission" date="2016-10" db="EMBL/GenBank/DDBJ databases">
        <authorList>
            <person name="Varghese N."/>
            <person name="Submissions S."/>
        </authorList>
    </citation>
    <scope>NUCLEOTIDE SEQUENCE [LARGE SCALE GENOMIC DNA]</scope>
    <source>
        <strain evidence="2">DSM 45422</strain>
    </source>
</reference>
<gene>
    <name evidence="1" type="ORF">SAMN05660209_01431</name>
</gene>
<keyword evidence="2" id="KW-1185">Reference proteome</keyword>
<accession>A0A1H3F149</accession>
<organism evidence="1 2">
    <name type="scientific">Geodermatophilus africanus</name>
    <dbReference type="NCBI Taxonomy" id="1137993"/>
    <lineage>
        <taxon>Bacteria</taxon>
        <taxon>Bacillati</taxon>
        <taxon>Actinomycetota</taxon>
        <taxon>Actinomycetes</taxon>
        <taxon>Geodermatophilales</taxon>
        <taxon>Geodermatophilaceae</taxon>
        <taxon>Geodermatophilus</taxon>
    </lineage>
</organism>
<name>A0A1H3F149_9ACTN</name>
<dbReference type="InterPro" id="IPR036249">
    <property type="entry name" value="Thioredoxin-like_sf"/>
</dbReference>
<dbReference type="Gene3D" id="3.40.30.10">
    <property type="entry name" value="Glutaredoxin"/>
    <property type="match status" value="1"/>
</dbReference>
<proteinExistence type="predicted"/>
<dbReference type="RefSeq" id="WP_170856681.1">
    <property type="nucleotide sequence ID" value="NZ_FNOT01000003.1"/>
</dbReference>
<dbReference type="SUPFAM" id="SSF52833">
    <property type="entry name" value="Thioredoxin-like"/>
    <property type="match status" value="1"/>
</dbReference>
<dbReference type="EMBL" id="FNOT01000003">
    <property type="protein sequence ID" value="SDX84038.1"/>
    <property type="molecule type" value="Genomic_DNA"/>
</dbReference>
<dbReference type="STRING" id="1137993.SAMN05660209_01431"/>
<evidence type="ECO:0000313" key="2">
    <source>
        <dbReference type="Proteomes" id="UP000198921"/>
    </source>
</evidence>
<evidence type="ECO:0008006" key="3">
    <source>
        <dbReference type="Google" id="ProtNLM"/>
    </source>
</evidence>
<sequence>MSAASAVGVGDRAPDFRLRHTFEHDVGLAETLERGPVVLVFYVFDFGSR</sequence>